<dbReference type="AlphaFoldDB" id="A0A2K2B8K4"/>
<dbReference type="EMBL" id="CM009292">
    <property type="protein sequence ID" value="PNT46117.1"/>
    <property type="molecule type" value="Genomic_DNA"/>
</dbReference>
<name>A0A2K2B8K4_POPTR</name>
<gene>
    <name evidence="1" type="ORF">POPTR_003G172900</name>
</gene>
<protein>
    <submittedName>
        <fullName evidence="1">Uncharacterized protein</fullName>
    </submittedName>
</protein>
<accession>A0A2K2B8K4</accession>
<dbReference type="InParanoid" id="A0A2K2B8K4"/>
<evidence type="ECO:0000313" key="2">
    <source>
        <dbReference type="Proteomes" id="UP000006729"/>
    </source>
</evidence>
<sequence>MSYKETELRQVQWKHDFLLNKGKAERTLKSSIFSGIEFNLKQLSDIKAMAIYKADGPNHDSGRLQTFCFHRAHGQM</sequence>
<dbReference type="Proteomes" id="UP000006729">
    <property type="component" value="Chromosome 3"/>
</dbReference>
<keyword evidence="2" id="KW-1185">Reference proteome</keyword>
<proteinExistence type="predicted"/>
<reference evidence="1 2" key="1">
    <citation type="journal article" date="2006" name="Science">
        <title>The genome of black cottonwood, Populus trichocarpa (Torr. &amp; Gray).</title>
        <authorList>
            <person name="Tuskan G.A."/>
            <person name="Difazio S."/>
            <person name="Jansson S."/>
            <person name="Bohlmann J."/>
            <person name="Grigoriev I."/>
            <person name="Hellsten U."/>
            <person name="Putnam N."/>
            <person name="Ralph S."/>
            <person name="Rombauts S."/>
            <person name="Salamov A."/>
            <person name="Schein J."/>
            <person name="Sterck L."/>
            <person name="Aerts A."/>
            <person name="Bhalerao R.R."/>
            <person name="Bhalerao R.P."/>
            <person name="Blaudez D."/>
            <person name="Boerjan W."/>
            <person name="Brun A."/>
            <person name="Brunner A."/>
            <person name="Busov V."/>
            <person name="Campbell M."/>
            <person name="Carlson J."/>
            <person name="Chalot M."/>
            <person name="Chapman J."/>
            <person name="Chen G.L."/>
            <person name="Cooper D."/>
            <person name="Coutinho P.M."/>
            <person name="Couturier J."/>
            <person name="Covert S."/>
            <person name="Cronk Q."/>
            <person name="Cunningham R."/>
            <person name="Davis J."/>
            <person name="Degroeve S."/>
            <person name="Dejardin A."/>
            <person name="Depamphilis C."/>
            <person name="Detter J."/>
            <person name="Dirks B."/>
            <person name="Dubchak I."/>
            <person name="Duplessis S."/>
            <person name="Ehlting J."/>
            <person name="Ellis B."/>
            <person name="Gendler K."/>
            <person name="Goodstein D."/>
            <person name="Gribskov M."/>
            <person name="Grimwood J."/>
            <person name="Groover A."/>
            <person name="Gunter L."/>
            <person name="Hamberger B."/>
            <person name="Heinze B."/>
            <person name="Helariutta Y."/>
            <person name="Henrissat B."/>
            <person name="Holligan D."/>
            <person name="Holt R."/>
            <person name="Huang W."/>
            <person name="Islam-Faridi N."/>
            <person name="Jones S."/>
            <person name="Jones-Rhoades M."/>
            <person name="Jorgensen R."/>
            <person name="Joshi C."/>
            <person name="Kangasjarvi J."/>
            <person name="Karlsson J."/>
            <person name="Kelleher C."/>
            <person name="Kirkpatrick R."/>
            <person name="Kirst M."/>
            <person name="Kohler A."/>
            <person name="Kalluri U."/>
            <person name="Larimer F."/>
            <person name="Leebens-Mack J."/>
            <person name="Leple J.C."/>
            <person name="Locascio P."/>
            <person name="Lou Y."/>
            <person name="Lucas S."/>
            <person name="Martin F."/>
            <person name="Montanini B."/>
            <person name="Napoli C."/>
            <person name="Nelson D.R."/>
            <person name="Nelson C."/>
            <person name="Nieminen K."/>
            <person name="Nilsson O."/>
            <person name="Pereda V."/>
            <person name="Peter G."/>
            <person name="Philippe R."/>
            <person name="Pilate G."/>
            <person name="Poliakov A."/>
            <person name="Razumovskaya J."/>
            <person name="Richardson P."/>
            <person name="Rinaldi C."/>
            <person name="Ritland K."/>
            <person name="Rouze P."/>
            <person name="Ryaboy D."/>
            <person name="Schmutz J."/>
            <person name="Schrader J."/>
            <person name="Segerman B."/>
            <person name="Shin H."/>
            <person name="Siddiqui A."/>
            <person name="Sterky F."/>
            <person name="Terry A."/>
            <person name="Tsai C.J."/>
            <person name="Uberbacher E."/>
            <person name="Unneberg P."/>
            <person name="Vahala J."/>
            <person name="Wall K."/>
            <person name="Wessler S."/>
            <person name="Yang G."/>
            <person name="Yin T."/>
            <person name="Douglas C."/>
            <person name="Marra M."/>
            <person name="Sandberg G."/>
            <person name="Van de Peer Y."/>
            <person name="Rokhsar D."/>
        </authorList>
    </citation>
    <scope>NUCLEOTIDE SEQUENCE [LARGE SCALE GENOMIC DNA]</scope>
    <source>
        <strain evidence="2">cv. Nisqually</strain>
    </source>
</reference>
<evidence type="ECO:0000313" key="1">
    <source>
        <dbReference type="EMBL" id="PNT46117.1"/>
    </source>
</evidence>
<organism evidence="1 2">
    <name type="scientific">Populus trichocarpa</name>
    <name type="common">Western balsam poplar</name>
    <name type="synonym">Populus balsamifera subsp. trichocarpa</name>
    <dbReference type="NCBI Taxonomy" id="3694"/>
    <lineage>
        <taxon>Eukaryota</taxon>
        <taxon>Viridiplantae</taxon>
        <taxon>Streptophyta</taxon>
        <taxon>Embryophyta</taxon>
        <taxon>Tracheophyta</taxon>
        <taxon>Spermatophyta</taxon>
        <taxon>Magnoliopsida</taxon>
        <taxon>eudicotyledons</taxon>
        <taxon>Gunneridae</taxon>
        <taxon>Pentapetalae</taxon>
        <taxon>rosids</taxon>
        <taxon>fabids</taxon>
        <taxon>Malpighiales</taxon>
        <taxon>Salicaceae</taxon>
        <taxon>Saliceae</taxon>
        <taxon>Populus</taxon>
    </lineage>
</organism>